<dbReference type="GeneID" id="99708545"/>
<protein>
    <submittedName>
        <fullName evidence="1">Uncharacterized protein</fullName>
    </submittedName>
</protein>
<dbReference type="AlphaFoldDB" id="A0A023UGX3"/>
<sequence>MNDRQREQARIRQARRRARLKEEGASVTVTLTKQEEAMLQELCRVRRPGRTAYSTNEFFQLLLIRNWQQWQEQKAQLGKCQACGKLKAEGGCGGERQSETFNCWLAVEANELNV</sequence>
<dbReference type="RefSeq" id="WP_000999874.1">
    <property type="nucleotide sequence ID" value="NC_025186.1"/>
</dbReference>
<organism evidence="1">
    <name type="scientific">Klebsiella pneumoniae subsp. pneumoniae</name>
    <dbReference type="NCBI Taxonomy" id="72407"/>
    <lineage>
        <taxon>Bacteria</taxon>
        <taxon>Pseudomonadati</taxon>
        <taxon>Pseudomonadota</taxon>
        <taxon>Gammaproteobacteria</taxon>
        <taxon>Enterobacterales</taxon>
        <taxon>Enterobacteriaceae</taxon>
        <taxon>Klebsiella/Raoultella group</taxon>
        <taxon>Klebsiella</taxon>
        <taxon>Klebsiella pneumoniae complex</taxon>
    </lineage>
</organism>
<keyword evidence="1" id="KW-0614">Plasmid</keyword>
<reference evidence="1" key="1">
    <citation type="submission" date="2013-12" db="EMBL/GenBank/DDBJ databases">
        <title>A novel Tn3-like transposon harbouring blaVIM-1 in Klebsiella pneumoniae spp. pneumoniae isolated from river water.</title>
        <authorList>
            <person name="Zurfluh K."/>
            <person name="Power K.A."/>
            <person name="Klumpp J."/>
            <person name="Fanning S."/>
            <person name="Stephan R."/>
        </authorList>
    </citation>
    <scope>NUCLEOTIDE SEQUENCE</scope>
    <source>
        <strain evidence="1">OW16C2</strain>
        <plasmid evidence="1">pOW16C2</plasmid>
    </source>
</reference>
<evidence type="ECO:0000313" key="1">
    <source>
        <dbReference type="EMBL" id="AHY00015.1"/>
    </source>
</evidence>
<proteinExistence type="predicted"/>
<geneLocation type="plasmid" evidence="1">
    <name>pOW16C2</name>
</geneLocation>
<accession>A0A023UGX3</accession>
<dbReference type="EMBL" id="KF977034">
    <property type="protein sequence ID" value="AHY00015.1"/>
    <property type="molecule type" value="Genomic_DNA"/>
</dbReference>
<name>A0A023UGX3_KLEPN</name>